<dbReference type="InterPro" id="IPR010839">
    <property type="entry name" value="AtuA_N"/>
</dbReference>
<evidence type="ECO:0000313" key="4">
    <source>
        <dbReference type="Proteomes" id="UP000799428"/>
    </source>
</evidence>
<name>A0A6G1JTW4_9PLEO</name>
<proteinExistence type="predicted"/>
<dbReference type="EMBL" id="MU005785">
    <property type="protein sequence ID" value="KAF2703722.1"/>
    <property type="molecule type" value="Genomic_DNA"/>
</dbReference>
<dbReference type="OrthoDB" id="10265871at2759"/>
<organism evidence="3 4">
    <name type="scientific">Pleomassaria siparia CBS 279.74</name>
    <dbReference type="NCBI Taxonomy" id="1314801"/>
    <lineage>
        <taxon>Eukaryota</taxon>
        <taxon>Fungi</taxon>
        <taxon>Dikarya</taxon>
        <taxon>Ascomycota</taxon>
        <taxon>Pezizomycotina</taxon>
        <taxon>Dothideomycetes</taxon>
        <taxon>Pleosporomycetidae</taxon>
        <taxon>Pleosporales</taxon>
        <taxon>Pleomassariaceae</taxon>
        <taxon>Pleomassaria</taxon>
    </lineage>
</organism>
<gene>
    <name evidence="3" type="ORF">K504DRAFT_538548</name>
</gene>
<protein>
    <recommendedName>
        <fullName evidence="2">Acyclic terpene utilisation N-terminal domain-containing protein</fullName>
    </recommendedName>
</protein>
<dbReference type="Proteomes" id="UP000799428">
    <property type="component" value="Unassembled WGS sequence"/>
</dbReference>
<accession>A0A6G1JTW4</accession>
<sequence length="336" mass="36759">MSFLSNIFAGMTSSANGTSNDTTTSTTNAPHPLLQTRLGNAGASGGFSDRQRAISSLTKLHVDVILHAQGRLMEPIGLLFDPTFIENLAPAPPVIAHNGIKVAVNAGAGETHGTTGKERRSRGAALGTRPQGGMFTHLRMGEDLKDCAYTSIYSQCYLGAADIAESLKKGAHIVLCGRVADTARAGMWWHDWNRDNDVDQIAGSLICGHLVECTVYIIGGYFSGFMRLMDGCNNIELSIAELFADGRCATVSKERRQDRVLASRGVMRYQIHSYADIHHQSITALRNSWIRTQDHNVPYLTMTKPRRPVPKDCKRDQHHNHGMIPKPGRGLARELV</sequence>
<feature type="region of interest" description="Disordered" evidence="1">
    <location>
        <begin position="304"/>
        <end position="336"/>
    </location>
</feature>
<dbReference type="PANTHER" id="PTHR47585:SF2">
    <property type="entry name" value="DUF1446 DOMAIN PROTEIN (AFU_ORTHOLOGUE AFUA_6G11420)"/>
    <property type="match status" value="1"/>
</dbReference>
<evidence type="ECO:0000313" key="3">
    <source>
        <dbReference type="EMBL" id="KAF2703722.1"/>
    </source>
</evidence>
<feature type="region of interest" description="Disordered" evidence="1">
    <location>
        <begin position="14"/>
        <end position="47"/>
    </location>
</feature>
<feature type="compositionally biased region" description="Low complexity" evidence="1">
    <location>
        <begin position="14"/>
        <end position="28"/>
    </location>
</feature>
<evidence type="ECO:0000259" key="2">
    <source>
        <dbReference type="Pfam" id="PF07287"/>
    </source>
</evidence>
<reference evidence="3" key="1">
    <citation type="journal article" date="2020" name="Stud. Mycol.">
        <title>101 Dothideomycetes genomes: a test case for predicting lifestyles and emergence of pathogens.</title>
        <authorList>
            <person name="Haridas S."/>
            <person name="Albert R."/>
            <person name="Binder M."/>
            <person name="Bloem J."/>
            <person name="Labutti K."/>
            <person name="Salamov A."/>
            <person name="Andreopoulos B."/>
            <person name="Baker S."/>
            <person name="Barry K."/>
            <person name="Bills G."/>
            <person name="Bluhm B."/>
            <person name="Cannon C."/>
            <person name="Castanera R."/>
            <person name="Culley D."/>
            <person name="Daum C."/>
            <person name="Ezra D."/>
            <person name="Gonzalez J."/>
            <person name="Henrissat B."/>
            <person name="Kuo A."/>
            <person name="Liang C."/>
            <person name="Lipzen A."/>
            <person name="Lutzoni F."/>
            <person name="Magnuson J."/>
            <person name="Mondo S."/>
            <person name="Nolan M."/>
            <person name="Ohm R."/>
            <person name="Pangilinan J."/>
            <person name="Park H.-J."/>
            <person name="Ramirez L."/>
            <person name="Alfaro M."/>
            <person name="Sun H."/>
            <person name="Tritt A."/>
            <person name="Yoshinaga Y."/>
            <person name="Zwiers L.-H."/>
            <person name="Turgeon B."/>
            <person name="Goodwin S."/>
            <person name="Spatafora J."/>
            <person name="Crous P."/>
            <person name="Grigoriev I."/>
        </authorList>
    </citation>
    <scope>NUCLEOTIDE SEQUENCE</scope>
    <source>
        <strain evidence="3">CBS 279.74</strain>
    </source>
</reference>
<evidence type="ECO:0000256" key="1">
    <source>
        <dbReference type="SAM" id="MobiDB-lite"/>
    </source>
</evidence>
<dbReference type="AlphaFoldDB" id="A0A6G1JTW4"/>
<dbReference type="PANTHER" id="PTHR47585">
    <property type="match status" value="1"/>
</dbReference>
<keyword evidence="4" id="KW-1185">Reference proteome</keyword>
<feature type="domain" description="Acyclic terpene utilisation N-terminal" evidence="2">
    <location>
        <begin position="134"/>
        <end position="257"/>
    </location>
</feature>
<dbReference type="Pfam" id="PF07287">
    <property type="entry name" value="AtuA"/>
    <property type="match status" value="1"/>
</dbReference>